<dbReference type="EMBL" id="CAEY01000889">
    <property type="status" value="NOT_ANNOTATED_CDS"/>
    <property type="molecule type" value="Genomic_DNA"/>
</dbReference>
<accession>T1L115</accession>
<evidence type="ECO:0000313" key="2">
    <source>
        <dbReference type="Proteomes" id="UP000015104"/>
    </source>
</evidence>
<organism evidence="1 2">
    <name type="scientific">Tetranychus urticae</name>
    <name type="common">Two-spotted spider mite</name>
    <dbReference type="NCBI Taxonomy" id="32264"/>
    <lineage>
        <taxon>Eukaryota</taxon>
        <taxon>Metazoa</taxon>
        <taxon>Ecdysozoa</taxon>
        <taxon>Arthropoda</taxon>
        <taxon>Chelicerata</taxon>
        <taxon>Arachnida</taxon>
        <taxon>Acari</taxon>
        <taxon>Acariformes</taxon>
        <taxon>Trombidiformes</taxon>
        <taxon>Prostigmata</taxon>
        <taxon>Eleutherengona</taxon>
        <taxon>Raphignathae</taxon>
        <taxon>Tetranychoidea</taxon>
        <taxon>Tetranychidae</taxon>
        <taxon>Tetranychus</taxon>
    </lineage>
</organism>
<dbReference type="EnsemblMetazoa" id="tetur31g00120.1">
    <property type="protein sequence ID" value="tetur31g00120.1"/>
    <property type="gene ID" value="tetur31g00120"/>
</dbReference>
<protein>
    <submittedName>
        <fullName evidence="1">Uncharacterized protein</fullName>
    </submittedName>
</protein>
<keyword evidence="2" id="KW-1185">Reference proteome</keyword>
<dbReference type="Proteomes" id="UP000015104">
    <property type="component" value="Unassembled WGS sequence"/>
</dbReference>
<dbReference type="HOGENOM" id="CLU_2708010_0_0_1"/>
<reference evidence="1" key="2">
    <citation type="submission" date="2015-06" db="UniProtKB">
        <authorList>
            <consortium name="EnsemblMetazoa"/>
        </authorList>
    </citation>
    <scope>IDENTIFICATION</scope>
</reference>
<reference evidence="2" key="1">
    <citation type="submission" date="2011-08" db="EMBL/GenBank/DDBJ databases">
        <authorList>
            <person name="Rombauts S."/>
        </authorList>
    </citation>
    <scope>NUCLEOTIDE SEQUENCE</scope>
    <source>
        <strain evidence="2">London</strain>
    </source>
</reference>
<dbReference type="AlphaFoldDB" id="T1L115"/>
<name>T1L115_TETUR</name>
<proteinExistence type="predicted"/>
<sequence>MKLKQKTPNQGFTNQVHIKNHITEHQLYHRFPMLNAPSTLQLLTFDNAISNNNVDHDDYDDYDDDITLHLLKT</sequence>
<evidence type="ECO:0000313" key="1">
    <source>
        <dbReference type="EnsemblMetazoa" id="tetur31g00120.1"/>
    </source>
</evidence>